<evidence type="ECO:0000313" key="1">
    <source>
        <dbReference type="EMBL" id="QHW07497.1"/>
    </source>
</evidence>
<proteinExistence type="predicted"/>
<accession>A0A6C0N9X7</accession>
<reference evidence="1" key="1">
    <citation type="journal article" date="2019" name="Genome Biol. Evol.">
        <title>A High-Quality Grapevine Downy Mildew Genome Assembly Reveals Rapidly Evolving and Lineage-Specific Putative Host Adaptation Genes.</title>
        <authorList>
            <person name="Dussert Y."/>
            <person name="Mazet I.D."/>
            <person name="Couture C."/>
            <person name="Gouzy J."/>
            <person name="Piron M.C."/>
            <person name="Kuchly C."/>
            <person name="Bouchez O."/>
            <person name="Rispe C."/>
            <person name="Mestre P."/>
            <person name="Delmotte F."/>
        </authorList>
    </citation>
    <scope>NUCLEOTIDE SEQUENCE</scope>
</reference>
<gene>
    <name evidence="1" type="primary">orf69</name>
</gene>
<protein>
    <submittedName>
        <fullName evidence="1">Uncharacterized protein</fullName>
    </submittedName>
</protein>
<sequence>MKLNIMHKKNKNFFTYKNKVILTNGSSLKITSIKFFPNYQLNLRIFKKKEIITDEISNINKLNFFKKIV</sequence>
<dbReference type="GeneID" id="43964584"/>
<keyword evidence="1" id="KW-0496">Mitochondrion</keyword>
<organism evidence="1">
    <name type="scientific">Plasmopara viticola</name>
    <name type="common">Downy mildew of grapevine</name>
    <name type="synonym">Botrytis viticola</name>
    <dbReference type="NCBI Taxonomy" id="143451"/>
    <lineage>
        <taxon>Eukaryota</taxon>
        <taxon>Sar</taxon>
        <taxon>Stramenopiles</taxon>
        <taxon>Oomycota</taxon>
        <taxon>Peronosporomycetes</taxon>
        <taxon>Peronosporales</taxon>
        <taxon>Peronosporaceae</taxon>
        <taxon>Plasmopara</taxon>
    </lineage>
</organism>
<dbReference type="AlphaFoldDB" id="A0A6C0N9X7"/>
<geneLocation type="mitochondrion" evidence="1"/>
<dbReference type="EMBL" id="MN105125">
    <property type="protein sequence ID" value="QHW07497.1"/>
    <property type="molecule type" value="Genomic_DNA"/>
</dbReference>
<name>A0A6C0N9X7_PLAVT</name>
<dbReference type="RefSeq" id="YP_009729758.1">
    <property type="nucleotide sequence ID" value="NC_045922.1"/>
</dbReference>